<dbReference type="STRING" id="217511.GCA_001463845_00764"/>
<protein>
    <recommendedName>
        <fullName evidence="1">DUF559 domain-containing protein</fullName>
    </recommendedName>
</protein>
<evidence type="ECO:0000259" key="1">
    <source>
        <dbReference type="Pfam" id="PF04480"/>
    </source>
</evidence>
<accession>Q0G591</accession>
<feature type="domain" description="DUF559" evidence="1">
    <location>
        <begin position="9"/>
        <end position="115"/>
    </location>
</feature>
<proteinExistence type="predicted"/>
<evidence type="ECO:0000313" key="3">
    <source>
        <dbReference type="Proteomes" id="UP000004310"/>
    </source>
</evidence>
<dbReference type="Gene3D" id="3.40.960.10">
    <property type="entry name" value="VSR Endonuclease"/>
    <property type="match status" value="1"/>
</dbReference>
<organism evidence="2 3">
    <name type="scientific">Fulvimarina pelagi HTCC2506</name>
    <dbReference type="NCBI Taxonomy" id="314231"/>
    <lineage>
        <taxon>Bacteria</taxon>
        <taxon>Pseudomonadati</taxon>
        <taxon>Pseudomonadota</taxon>
        <taxon>Alphaproteobacteria</taxon>
        <taxon>Hyphomicrobiales</taxon>
        <taxon>Aurantimonadaceae</taxon>
        <taxon>Fulvimarina</taxon>
    </lineage>
</organism>
<dbReference type="AlphaFoldDB" id="Q0G591"/>
<dbReference type="EMBL" id="AATP01000001">
    <property type="protein sequence ID" value="EAU43173.1"/>
    <property type="molecule type" value="Genomic_DNA"/>
</dbReference>
<gene>
    <name evidence="2" type="ORF">FP2506_10026</name>
</gene>
<dbReference type="HOGENOM" id="CLU_107928_1_0_5"/>
<dbReference type="eggNOG" id="COG2852">
    <property type="taxonomic scope" value="Bacteria"/>
</dbReference>
<dbReference type="InterPro" id="IPR011335">
    <property type="entry name" value="Restrct_endonuc-II-like"/>
</dbReference>
<reference evidence="2 3" key="1">
    <citation type="journal article" date="2010" name="J. Bacteriol.">
        <title>Genome sequence of Fulvimarina pelagi HTCC2506T, a Mn(II)-oxidizing alphaproteobacterium possessing an aerobic anoxygenic photosynthetic gene cluster and Xanthorhodopsin.</title>
        <authorList>
            <person name="Kang I."/>
            <person name="Oh H.M."/>
            <person name="Lim S.I."/>
            <person name="Ferriera S."/>
            <person name="Giovannoni S.J."/>
            <person name="Cho J.C."/>
        </authorList>
    </citation>
    <scope>NUCLEOTIDE SEQUENCE [LARGE SCALE GENOMIC DNA]</scope>
    <source>
        <strain evidence="2 3">HTCC2506</strain>
    </source>
</reference>
<keyword evidence="3" id="KW-1185">Reference proteome</keyword>
<name>Q0G591_9HYPH</name>
<sequence length="125" mass="14939">MASLDRFRRNASRRLRSDSTDWERKLWAHLWRIPLKHGHFRRQAPIGKYIVDFACHTLKLVIEIDGAQHNQDANLQRDAERDRWLSSQGYRVVRFTNDDVKHQINAVLDTIYAVVEERRLFKGDR</sequence>
<dbReference type="CDD" id="cd01038">
    <property type="entry name" value="Endonuclease_DUF559"/>
    <property type="match status" value="1"/>
</dbReference>
<dbReference type="Pfam" id="PF04480">
    <property type="entry name" value="DUF559"/>
    <property type="match status" value="1"/>
</dbReference>
<dbReference type="InterPro" id="IPR007569">
    <property type="entry name" value="DUF559"/>
</dbReference>
<dbReference type="SUPFAM" id="SSF52980">
    <property type="entry name" value="Restriction endonuclease-like"/>
    <property type="match status" value="1"/>
</dbReference>
<dbReference type="Proteomes" id="UP000004310">
    <property type="component" value="Unassembled WGS sequence"/>
</dbReference>
<dbReference type="InterPro" id="IPR047216">
    <property type="entry name" value="Endonuclease_DUF559_bact"/>
</dbReference>
<evidence type="ECO:0000313" key="2">
    <source>
        <dbReference type="EMBL" id="EAU43173.1"/>
    </source>
</evidence>
<dbReference type="PANTHER" id="PTHR38590">
    <property type="entry name" value="BLL0828 PROTEIN"/>
    <property type="match status" value="1"/>
</dbReference>
<dbReference type="RefSeq" id="WP_007067147.1">
    <property type="nucleotide sequence ID" value="NZ_DS022272.1"/>
</dbReference>
<dbReference type="PANTHER" id="PTHR38590:SF1">
    <property type="entry name" value="BLL0828 PROTEIN"/>
    <property type="match status" value="1"/>
</dbReference>
<comment type="caution">
    <text evidence="2">The sequence shown here is derived from an EMBL/GenBank/DDBJ whole genome shotgun (WGS) entry which is preliminary data.</text>
</comment>